<keyword evidence="1" id="KW-0472">Membrane</keyword>
<feature type="transmembrane region" description="Helical" evidence="1">
    <location>
        <begin position="109"/>
        <end position="132"/>
    </location>
</feature>
<organism evidence="2 3">
    <name type="scientific">Symplocastrum torsivum CPER-KK1</name>
    <dbReference type="NCBI Taxonomy" id="450513"/>
    <lineage>
        <taxon>Bacteria</taxon>
        <taxon>Bacillati</taxon>
        <taxon>Cyanobacteriota</taxon>
        <taxon>Cyanophyceae</taxon>
        <taxon>Oscillatoriophycideae</taxon>
        <taxon>Oscillatoriales</taxon>
        <taxon>Microcoleaceae</taxon>
        <taxon>Symplocastrum</taxon>
    </lineage>
</organism>
<feature type="transmembrane region" description="Helical" evidence="1">
    <location>
        <begin position="59"/>
        <end position="89"/>
    </location>
</feature>
<protein>
    <submittedName>
        <fullName evidence="2">Uncharacterized protein</fullName>
    </submittedName>
</protein>
<evidence type="ECO:0000313" key="2">
    <source>
        <dbReference type="EMBL" id="MBW4549388.1"/>
    </source>
</evidence>
<dbReference type="Proteomes" id="UP000753908">
    <property type="component" value="Unassembled WGS sequence"/>
</dbReference>
<dbReference type="AlphaFoldDB" id="A0A951UDD9"/>
<comment type="caution">
    <text evidence="2">The sequence shown here is derived from an EMBL/GenBank/DDBJ whole genome shotgun (WGS) entry which is preliminary data.</text>
</comment>
<dbReference type="EMBL" id="JAHHIF010000095">
    <property type="protein sequence ID" value="MBW4549388.1"/>
    <property type="molecule type" value="Genomic_DNA"/>
</dbReference>
<keyword evidence="1" id="KW-1133">Transmembrane helix</keyword>
<name>A0A951UDD9_9CYAN</name>
<proteinExistence type="predicted"/>
<accession>A0A951UDD9</accession>
<evidence type="ECO:0000313" key="3">
    <source>
        <dbReference type="Proteomes" id="UP000753908"/>
    </source>
</evidence>
<sequence length="263" mass="29170">MTDMDKLDKSVKGSNPNCSTLLGLEISKGELKHLTGLGLNNISLHKPSTFKRAISERRVALEILFAALSPVYFVIVSVFVVALTSLVLSNIDINLLIPAATLKDIGATTMIQILSITTYWIPTTIITIVFYLKIRQLLLNKIVIPKTTISLIEEVIKYNRIAKTVEVQQQLEAAGNPVILSNREKVIEALNLTRADLVRALKTERILRENKDIINSQPELFENNLAALKALDVSEQASESGQLLNETLQVAIGVQEEMKKLQD</sequence>
<reference evidence="2" key="1">
    <citation type="submission" date="2021-05" db="EMBL/GenBank/DDBJ databases">
        <authorList>
            <person name="Pietrasiak N."/>
            <person name="Ward R."/>
            <person name="Stajich J.E."/>
            <person name="Kurbessoian T."/>
        </authorList>
    </citation>
    <scope>NUCLEOTIDE SEQUENCE</scope>
    <source>
        <strain evidence="2">CPER-KK1</strain>
    </source>
</reference>
<gene>
    <name evidence="2" type="ORF">KME25_34035</name>
</gene>
<evidence type="ECO:0000256" key="1">
    <source>
        <dbReference type="SAM" id="Phobius"/>
    </source>
</evidence>
<reference evidence="2" key="2">
    <citation type="journal article" date="2022" name="Microbiol. Resour. Announc.">
        <title>Metagenome Sequencing to Explore Phylogenomics of Terrestrial Cyanobacteria.</title>
        <authorList>
            <person name="Ward R.D."/>
            <person name="Stajich J.E."/>
            <person name="Johansen J.R."/>
            <person name="Huntemann M."/>
            <person name="Clum A."/>
            <person name="Foster B."/>
            <person name="Foster B."/>
            <person name="Roux S."/>
            <person name="Palaniappan K."/>
            <person name="Varghese N."/>
            <person name="Mukherjee S."/>
            <person name="Reddy T.B.K."/>
            <person name="Daum C."/>
            <person name="Copeland A."/>
            <person name="Chen I.A."/>
            <person name="Ivanova N.N."/>
            <person name="Kyrpides N.C."/>
            <person name="Shapiro N."/>
            <person name="Eloe-Fadrosh E.A."/>
            <person name="Pietrasiak N."/>
        </authorList>
    </citation>
    <scope>NUCLEOTIDE SEQUENCE</scope>
    <source>
        <strain evidence="2">CPER-KK1</strain>
    </source>
</reference>
<keyword evidence="1" id="KW-0812">Transmembrane</keyword>